<proteinExistence type="predicted"/>
<accession>A0AAD7CQ65</accession>
<dbReference type="EMBL" id="JARKIE010000286">
    <property type="protein sequence ID" value="KAJ7657942.1"/>
    <property type="molecule type" value="Genomic_DNA"/>
</dbReference>
<comment type="caution">
    <text evidence="2">The sequence shown here is derived from an EMBL/GenBank/DDBJ whole genome shotgun (WGS) entry which is preliminary data.</text>
</comment>
<gene>
    <name evidence="2" type="ORF">B0H17DRAFT_1145801</name>
</gene>
<feature type="region of interest" description="Disordered" evidence="1">
    <location>
        <begin position="1"/>
        <end position="85"/>
    </location>
</feature>
<organism evidence="2 3">
    <name type="scientific">Mycena rosella</name>
    <name type="common">Pink bonnet</name>
    <name type="synonym">Agaricus rosellus</name>
    <dbReference type="NCBI Taxonomy" id="1033263"/>
    <lineage>
        <taxon>Eukaryota</taxon>
        <taxon>Fungi</taxon>
        <taxon>Dikarya</taxon>
        <taxon>Basidiomycota</taxon>
        <taxon>Agaricomycotina</taxon>
        <taxon>Agaricomycetes</taxon>
        <taxon>Agaricomycetidae</taxon>
        <taxon>Agaricales</taxon>
        <taxon>Marasmiineae</taxon>
        <taxon>Mycenaceae</taxon>
        <taxon>Mycena</taxon>
    </lineage>
</organism>
<protein>
    <submittedName>
        <fullName evidence="2">Uncharacterized protein</fullName>
    </submittedName>
</protein>
<feature type="compositionally biased region" description="Polar residues" evidence="1">
    <location>
        <begin position="18"/>
        <end position="30"/>
    </location>
</feature>
<evidence type="ECO:0000313" key="3">
    <source>
        <dbReference type="Proteomes" id="UP001221757"/>
    </source>
</evidence>
<dbReference type="Proteomes" id="UP001221757">
    <property type="component" value="Unassembled WGS sequence"/>
</dbReference>
<reference evidence="2" key="1">
    <citation type="submission" date="2023-03" db="EMBL/GenBank/DDBJ databases">
        <title>Massive genome expansion in bonnet fungi (Mycena s.s.) driven by repeated elements and novel gene families across ecological guilds.</title>
        <authorList>
            <consortium name="Lawrence Berkeley National Laboratory"/>
            <person name="Harder C.B."/>
            <person name="Miyauchi S."/>
            <person name="Viragh M."/>
            <person name="Kuo A."/>
            <person name="Thoen E."/>
            <person name="Andreopoulos B."/>
            <person name="Lu D."/>
            <person name="Skrede I."/>
            <person name="Drula E."/>
            <person name="Henrissat B."/>
            <person name="Morin E."/>
            <person name="Kohler A."/>
            <person name="Barry K."/>
            <person name="LaButti K."/>
            <person name="Morin E."/>
            <person name="Salamov A."/>
            <person name="Lipzen A."/>
            <person name="Mereny Z."/>
            <person name="Hegedus B."/>
            <person name="Baldrian P."/>
            <person name="Stursova M."/>
            <person name="Weitz H."/>
            <person name="Taylor A."/>
            <person name="Grigoriev I.V."/>
            <person name="Nagy L.G."/>
            <person name="Martin F."/>
            <person name="Kauserud H."/>
        </authorList>
    </citation>
    <scope>NUCLEOTIDE SEQUENCE</scope>
    <source>
        <strain evidence="2">CBHHK067</strain>
    </source>
</reference>
<evidence type="ECO:0000313" key="2">
    <source>
        <dbReference type="EMBL" id="KAJ7657942.1"/>
    </source>
</evidence>
<dbReference type="AlphaFoldDB" id="A0AAD7CQ65"/>
<sequence length="370" mass="40390">MTTKGRRMLTLPPPISPTERQTSNKGASQPSKHKHEIPGHEDLDLDEQPPKKKPTKSSAVTKTKHAAMDSEDELERVPAPSTPKKLASAVEGKGKVVKSTTKFKIEEEEKVLETPNVLKVKSLPAECEVTNVDLQDPALAEAGVYDLLPPLHKVVATSWSSAQGPGNILLSTWDQYNKVLNVDSTWSFINFVQKGVYVNLSRIDPRKLEGIAQKYSTDKARNVGTAAVCLSLMMAVKFSVSTPSTVMDSQKGLKLKFLTAIAHSQEFEQMIAVLGMVFHQCNLHFQISADAITFGTKTMPANVGSSKMVSKLTNGVKSTSTRVGGSRNTASADVLSYEDEVPVFHGRYKVVDFDTDVENIGKHSTGRLRA</sequence>
<name>A0AAD7CQ65_MYCRO</name>
<keyword evidence="3" id="KW-1185">Reference proteome</keyword>
<evidence type="ECO:0000256" key="1">
    <source>
        <dbReference type="SAM" id="MobiDB-lite"/>
    </source>
</evidence>